<proteinExistence type="predicted"/>
<sequence length="409" mass="47560">MSKHDSASGPDAADDLIVLRDIRIVKDSVVLHFDQDNFYAWFENSNKHIPEIYELERMGSGFYRFDCGLLPDLFTQTYLKLSLGNDSKRLEYSMQGHLSVCVESESAEFVLKEERGILLCFVKNKSQLLWSEKIDSLNGLHRSGGFENSRIESSPKKICVIGTCFSRSVFRSDEYFNPDYKRFFTVPLTLFHNSLISLMSKRFEETGYCWDNDLLGDHVFRYVEVEFLKDLKERLCSSGADYLVIDNYSDATLEAVEIGEGCFFTYNKYFSESIFKRRFSGKKILVPGELKHIDKYREATKRLFLLLQELNLDKRVILVGGRLSAFKTRSELWQSKMSWIKRTNQNWDAYDAIFLEEFPDAQYIDMRSTAWISDVNPPIVGGASPSHYQSGFYKEIYRKIMCLIFKEIS</sequence>
<gene>
    <name evidence="1" type="ORF">V0R50_00450</name>
</gene>
<evidence type="ECO:0000313" key="1">
    <source>
        <dbReference type="EMBL" id="MEE1931672.1"/>
    </source>
</evidence>
<organism evidence="1 2">
    <name type="scientific">Pseudomonas ulcerans</name>
    <dbReference type="NCBI Taxonomy" id="3115852"/>
    <lineage>
        <taxon>Bacteria</taxon>
        <taxon>Pseudomonadati</taxon>
        <taxon>Pseudomonadota</taxon>
        <taxon>Gammaproteobacteria</taxon>
        <taxon>Pseudomonadales</taxon>
        <taxon>Pseudomonadaceae</taxon>
        <taxon>Pseudomonas</taxon>
    </lineage>
</organism>
<comment type="caution">
    <text evidence="1">The sequence shown here is derived from an EMBL/GenBank/DDBJ whole genome shotgun (WGS) entry which is preliminary data.</text>
</comment>
<dbReference type="Proteomes" id="UP001335100">
    <property type="component" value="Unassembled WGS sequence"/>
</dbReference>
<dbReference type="EMBL" id="JAZDQJ010000001">
    <property type="protein sequence ID" value="MEE1931672.1"/>
    <property type="molecule type" value="Genomic_DNA"/>
</dbReference>
<evidence type="ECO:0000313" key="2">
    <source>
        <dbReference type="Proteomes" id="UP001335100"/>
    </source>
</evidence>
<reference evidence="1 2" key="1">
    <citation type="submission" date="2024-01" db="EMBL/GenBank/DDBJ databases">
        <title>Unpublished Manusciprt.</title>
        <authorList>
            <person name="Duman M."/>
            <person name="Valdes E.G."/>
            <person name="Ajmi N."/>
            <person name="Altun S."/>
            <person name="Saticioglu I.B."/>
        </authorList>
    </citation>
    <scope>NUCLEOTIDE SEQUENCE [LARGE SCALE GENOMIC DNA]</scope>
    <source>
        <strain evidence="1 2">148P</strain>
    </source>
</reference>
<dbReference type="InterPro" id="IPR046237">
    <property type="entry name" value="DUF6270"/>
</dbReference>
<name>A0ABU7HJG2_9PSED</name>
<accession>A0ABU7HJG2</accession>
<dbReference type="Pfam" id="PF19786">
    <property type="entry name" value="DUF6270"/>
    <property type="match status" value="1"/>
</dbReference>
<dbReference type="RefSeq" id="WP_330072657.1">
    <property type="nucleotide sequence ID" value="NZ_JAZDQJ010000001.1"/>
</dbReference>
<keyword evidence="2" id="KW-1185">Reference proteome</keyword>
<protein>
    <submittedName>
        <fullName evidence="1">DUF6270 domain-containing protein</fullName>
    </submittedName>
</protein>